<keyword evidence="2" id="KW-0507">mRNA processing</keyword>
<dbReference type="InterPro" id="IPR001680">
    <property type="entry name" value="WD40_rpt"/>
</dbReference>
<dbReference type="KEGG" id="beq:BEWA_003740"/>
<dbReference type="EMBL" id="CP001670">
    <property type="protein sequence ID" value="AFZ80966.1"/>
    <property type="molecule type" value="Genomic_DNA"/>
</dbReference>
<dbReference type="InterPro" id="IPR020472">
    <property type="entry name" value="WD40_PAC1"/>
</dbReference>
<evidence type="ECO:0000256" key="4">
    <source>
        <dbReference type="ARBA" id="ARBA00023187"/>
    </source>
</evidence>
<gene>
    <name evidence="6" type="ORF">BEWA_003740</name>
</gene>
<dbReference type="PROSITE" id="PS00678">
    <property type="entry name" value="WD_REPEATS_1"/>
    <property type="match status" value="2"/>
</dbReference>
<evidence type="ECO:0000313" key="6">
    <source>
        <dbReference type="EMBL" id="AFZ80966.1"/>
    </source>
</evidence>
<keyword evidence="7" id="KW-1185">Reference proteome</keyword>
<reference evidence="6 7" key="1">
    <citation type="journal article" date="2012" name="BMC Genomics">
        <title>Comparative genomic analysis and phylogenetic position of Theileria equi.</title>
        <authorList>
            <person name="Kappmeyer L.S."/>
            <person name="Thiagarajan M."/>
            <person name="Herndon D.R."/>
            <person name="Ramsay J.D."/>
            <person name="Caler E."/>
            <person name="Djikeng A."/>
            <person name="Gillespie J.J."/>
            <person name="Lau A.O."/>
            <person name="Roalson E.H."/>
            <person name="Silva J.C."/>
            <person name="Silva M.G."/>
            <person name="Suarez C.E."/>
            <person name="Ueti M.W."/>
            <person name="Nene V.M."/>
            <person name="Mealey R.H."/>
            <person name="Knowles D.P."/>
            <person name="Brayton K.A."/>
        </authorList>
    </citation>
    <scope>NUCLEOTIDE SEQUENCE [LARGE SCALE GENOMIC DNA]</scope>
    <source>
        <strain evidence="6 7">WA</strain>
    </source>
</reference>
<dbReference type="VEuPathDB" id="PiroplasmaDB:BEWA_003740"/>
<dbReference type="GeneID" id="15806342"/>
<feature type="repeat" description="WD" evidence="5">
    <location>
        <begin position="102"/>
        <end position="146"/>
    </location>
</feature>
<evidence type="ECO:0000313" key="7">
    <source>
        <dbReference type="Proteomes" id="UP000031512"/>
    </source>
</evidence>
<dbReference type="GO" id="GO:0003723">
    <property type="term" value="F:RNA binding"/>
    <property type="evidence" value="ECO:0007669"/>
    <property type="project" value="TreeGrafter"/>
</dbReference>
<dbReference type="GO" id="GO:0016905">
    <property type="term" value="F:myosin heavy chain kinase activity"/>
    <property type="evidence" value="ECO:0007669"/>
    <property type="project" value="UniProtKB-EC"/>
</dbReference>
<keyword evidence="1 5" id="KW-0853">WD repeat</keyword>
<proteinExistence type="predicted"/>
<dbReference type="AlphaFoldDB" id="L0B156"/>
<keyword evidence="6" id="KW-0687">Ribonucleoprotein</keyword>
<feature type="repeat" description="WD" evidence="5">
    <location>
        <begin position="17"/>
        <end position="50"/>
    </location>
</feature>
<dbReference type="GO" id="GO:0008380">
    <property type="term" value="P:RNA splicing"/>
    <property type="evidence" value="ECO:0007669"/>
    <property type="project" value="UniProtKB-KW"/>
</dbReference>
<keyword evidence="3" id="KW-0677">Repeat</keyword>
<keyword evidence="6" id="KW-0808">Transferase</keyword>
<dbReference type="OrthoDB" id="1068471at2759"/>
<keyword evidence="4" id="KW-0508">mRNA splicing</keyword>
<dbReference type="InterPro" id="IPR036322">
    <property type="entry name" value="WD40_repeat_dom_sf"/>
</dbReference>
<dbReference type="EC" id="2.7.11.7" evidence="6"/>
<accession>L0B156</accession>
<dbReference type="PRINTS" id="PR00320">
    <property type="entry name" value="GPROTEINBRPT"/>
</dbReference>
<dbReference type="InterPro" id="IPR019775">
    <property type="entry name" value="WD40_repeat_CS"/>
</dbReference>
<dbReference type="PANTHER" id="PTHR44006">
    <property type="entry name" value="U5 SMALL NUCLEAR RIBONUCLEOPROTEIN 40 KDA PROTEIN"/>
    <property type="match status" value="1"/>
</dbReference>
<name>L0B156_THEEQ</name>
<evidence type="ECO:0000256" key="1">
    <source>
        <dbReference type="ARBA" id="ARBA00022574"/>
    </source>
</evidence>
<dbReference type="PROSITE" id="PS50082">
    <property type="entry name" value="WD_REPEATS_2"/>
    <property type="match status" value="3"/>
</dbReference>
<dbReference type="Pfam" id="PF00400">
    <property type="entry name" value="WD40"/>
    <property type="match status" value="3"/>
</dbReference>
<organism evidence="6 7">
    <name type="scientific">Theileria equi strain WA</name>
    <dbReference type="NCBI Taxonomy" id="1537102"/>
    <lineage>
        <taxon>Eukaryota</taxon>
        <taxon>Sar</taxon>
        <taxon>Alveolata</taxon>
        <taxon>Apicomplexa</taxon>
        <taxon>Aconoidasida</taxon>
        <taxon>Piroplasmida</taxon>
        <taxon>Theileriidae</taxon>
        <taxon>Theileria</taxon>
    </lineage>
</organism>
<feature type="repeat" description="WD" evidence="5">
    <location>
        <begin position="60"/>
        <end position="101"/>
    </location>
</feature>
<dbReference type="GO" id="GO:0006397">
    <property type="term" value="P:mRNA processing"/>
    <property type="evidence" value="ECO:0007669"/>
    <property type="project" value="UniProtKB-KW"/>
</dbReference>
<dbReference type="PROSITE" id="PS50294">
    <property type="entry name" value="WD_REPEATS_REGION"/>
    <property type="match status" value="3"/>
</dbReference>
<dbReference type="InterPro" id="IPR015943">
    <property type="entry name" value="WD40/YVTN_repeat-like_dom_sf"/>
</dbReference>
<dbReference type="SMART" id="SM00320">
    <property type="entry name" value="WD40"/>
    <property type="match status" value="3"/>
</dbReference>
<evidence type="ECO:0000256" key="2">
    <source>
        <dbReference type="ARBA" id="ARBA00022664"/>
    </source>
</evidence>
<dbReference type="GO" id="GO:0071013">
    <property type="term" value="C:catalytic step 2 spliceosome"/>
    <property type="evidence" value="ECO:0007669"/>
    <property type="project" value="TreeGrafter"/>
</dbReference>
<dbReference type="SUPFAM" id="SSF50978">
    <property type="entry name" value="WD40 repeat-like"/>
    <property type="match status" value="1"/>
</dbReference>
<dbReference type="Proteomes" id="UP000031512">
    <property type="component" value="Chromosome 3"/>
</dbReference>
<dbReference type="PANTHER" id="PTHR44006:SF1">
    <property type="entry name" value="U5 SMALL NUCLEAR RIBONUCLEOPROTEIN 40 KDA PROTEIN"/>
    <property type="match status" value="1"/>
</dbReference>
<dbReference type="InterPro" id="IPR052234">
    <property type="entry name" value="U5_snRNP_Component"/>
</dbReference>
<dbReference type="RefSeq" id="XP_004830632.1">
    <property type="nucleotide sequence ID" value="XM_004830575.1"/>
</dbReference>
<dbReference type="STRING" id="1537102.L0B156"/>
<dbReference type="eggNOG" id="KOG0265">
    <property type="taxonomic scope" value="Eukaryota"/>
</dbReference>
<evidence type="ECO:0000256" key="3">
    <source>
        <dbReference type="ARBA" id="ARBA00022737"/>
    </source>
</evidence>
<protein>
    <submittedName>
        <fullName evidence="6">U5 small nuclear ribonucleoprotein subunit, putative</fullName>
        <ecNumber evidence="6">2.7.11.7</ecNumber>
    </submittedName>
</protein>
<evidence type="ECO:0000256" key="5">
    <source>
        <dbReference type="PROSITE-ProRule" id="PRU00221"/>
    </source>
</evidence>
<sequence>MEDLERTSGLSSPNILLTGHEGDVYALEFSPDGQFLATGGKDKTILLFQVYGECLNFGVLEGHKNAVLELHWDATGGLLYSCSADHTAAIWDVEYRKRIKNLNGHSEIVNSCYPARKVVGSNMIVTGSDDGTVKIWDTRSKNNAKSIAQDFQILAVCADANGERVFSGGIDNVIRVS</sequence>
<dbReference type="Gene3D" id="2.130.10.10">
    <property type="entry name" value="YVTN repeat-like/Quinoprotein amine dehydrogenase"/>
    <property type="match status" value="1"/>
</dbReference>